<name>A0A0W1AJL7_9GAMM</name>
<dbReference type="GO" id="GO:0016226">
    <property type="term" value="P:iron-sulfur cluster assembly"/>
    <property type="evidence" value="ECO:0007669"/>
    <property type="project" value="TreeGrafter"/>
</dbReference>
<organism evidence="1 2">
    <name type="scientific">Legionella worsleiensis</name>
    <dbReference type="NCBI Taxonomy" id="45076"/>
    <lineage>
        <taxon>Bacteria</taxon>
        <taxon>Pseudomonadati</taxon>
        <taxon>Pseudomonadota</taxon>
        <taxon>Gammaproteobacteria</taxon>
        <taxon>Legionellales</taxon>
        <taxon>Legionellaceae</taxon>
        <taxon>Legionella</taxon>
    </lineage>
</organism>
<dbReference type="Gene3D" id="3.30.70.1400">
    <property type="entry name" value="Aminomethyltransferase beta-barrel domains"/>
    <property type="match status" value="1"/>
</dbReference>
<dbReference type="SUPFAM" id="SSF103025">
    <property type="entry name" value="Folate-binding domain"/>
    <property type="match status" value="1"/>
</dbReference>
<comment type="caution">
    <text evidence="1">The sequence shown here is derived from an EMBL/GenBank/DDBJ whole genome shotgun (WGS) entry which is preliminary data.</text>
</comment>
<accession>A0A0W1AJL7</accession>
<dbReference type="Proteomes" id="UP000054662">
    <property type="component" value="Unassembled WGS sequence"/>
</dbReference>
<sequence length="327" mass="37110">MTMSIFQNHSINSRALTTKAPDIELSIAPHKNYIFDLSYLGVIKVEGDKSVDFLQGQLTCDLSAISDIQMIQGAQCNLKGRILSLLDVINWQGIKLILPQDMIEATINSLNKTAQLSKVTLKECSDFTILGFYLQNAEDILPQSTFFPSAIHALSVDRNCCYYHLGHGFYIFIINKDEASKLIELFQERNQYAGSLSWHTLRLLQKQINIYPESRGLFLPHRLGLHETSCISFTKGCYKGQEIIARTQYRATIKHELKLFIVHTSKTPYSGQKLFRSHEEAEIGELIDYSDLGNNRYLIAVSLLKEPFATVRFEGCNEELTLESPTC</sequence>
<proteinExistence type="predicted"/>
<dbReference type="InterPro" id="IPR045179">
    <property type="entry name" value="YgfZ/GcvT"/>
</dbReference>
<dbReference type="InterPro" id="IPR017703">
    <property type="entry name" value="YgfZ/GCV_T_CS"/>
</dbReference>
<dbReference type="Gene3D" id="3.30.70.1630">
    <property type="match status" value="1"/>
</dbReference>
<dbReference type="AlphaFoldDB" id="A0A0W1AJL7"/>
<evidence type="ECO:0000313" key="2">
    <source>
        <dbReference type="Proteomes" id="UP000054662"/>
    </source>
</evidence>
<dbReference type="PATRIC" id="fig|45076.6.peg.783"/>
<reference evidence="1 2" key="1">
    <citation type="submission" date="2015-11" db="EMBL/GenBank/DDBJ databases">
        <title>Genomic analysis of 38 Legionella species identifies large and diverse effector repertoires.</title>
        <authorList>
            <person name="Burstein D."/>
            <person name="Amaro F."/>
            <person name="Zusman T."/>
            <person name="Lifshitz Z."/>
            <person name="Cohen O."/>
            <person name="Gilbert J.A."/>
            <person name="Pupko T."/>
            <person name="Shuman H.A."/>
            <person name="Segal G."/>
        </authorList>
    </citation>
    <scope>NUCLEOTIDE SEQUENCE [LARGE SCALE GENOMIC DNA]</scope>
    <source>
        <strain evidence="1 2">ATCC 49508</strain>
    </source>
</reference>
<dbReference type="NCBIfam" id="TIGR03317">
    <property type="entry name" value="ygfZ_signature"/>
    <property type="match status" value="1"/>
</dbReference>
<dbReference type="EMBL" id="LNZC01000005">
    <property type="protein sequence ID" value="KTD81438.1"/>
    <property type="molecule type" value="Genomic_DNA"/>
</dbReference>
<keyword evidence="2" id="KW-1185">Reference proteome</keyword>
<dbReference type="STRING" id="45076.Lwor_0715"/>
<protein>
    <submittedName>
        <fullName evidence="1">Glycine cleavage T protein</fullName>
    </submittedName>
</protein>
<dbReference type="PANTHER" id="PTHR22602:SF0">
    <property type="entry name" value="TRANSFERASE CAF17, MITOCHONDRIAL-RELATED"/>
    <property type="match status" value="1"/>
</dbReference>
<evidence type="ECO:0000313" key="1">
    <source>
        <dbReference type="EMBL" id="KTD81438.1"/>
    </source>
</evidence>
<dbReference type="Gene3D" id="2.40.30.160">
    <property type="match status" value="1"/>
</dbReference>
<gene>
    <name evidence="1" type="ORF">Lwor_0715</name>
</gene>
<dbReference type="PANTHER" id="PTHR22602">
    <property type="entry name" value="TRANSFERASE CAF17, MITOCHONDRIAL-RELATED"/>
    <property type="match status" value="1"/>
</dbReference>